<accession>A0A7T1WQ75</accession>
<evidence type="ECO:0000259" key="2">
    <source>
        <dbReference type="PROSITE" id="PS50837"/>
    </source>
</evidence>
<organism evidence="3 4">
    <name type="scientific">Streptomyces bathyalis</name>
    <dbReference type="NCBI Taxonomy" id="2710756"/>
    <lineage>
        <taxon>Bacteria</taxon>
        <taxon>Bacillati</taxon>
        <taxon>Actinomycetota</taxon>
        <taxon>Actinomycetes</taxon>
        <taxon>Kitasatosporales</taxon>
        <taxon>Streptomycetaceae</taxon>
        <taxon>Streptomyces</taxon>
    </lineage>
</organism>
<proteinExistence type="predicted"/>
<dbReference type="SUPFAM" id="SSF52540">
    <property type="entry name" value="P-loop containing nucleoside triphosphate hydrolases"/>
    <property type="match status" value="1"/>
</dbReference>
<evidence type="ECO:0000313" key="4">
    <source>
        <dbReference type="Proteomes" id="UP000595046"/>
    </source>
</evidence>
<feature type="transmembrane region" description="Helical" evidence="1">
    <location>
        <begin position="563"/>
        <end position="581"/>
    </location>
</feature>
<feature type="transmembrane region" description="Helical" evidence="1">
    <location>
        <begin position="601"/>
        <end position="620"/>
    </location>
</feature>
<dbReference type="Gene3D" id="3.40.50.300">
    <property type="entry name" value="P-loop containing nucleotide triphosphate hydrolases"/>
    <property type="match status" value="1"/>
</dbReference>
<feature type="domain" description="NACHT" evidence="2">
    <location>
        <begin position="112"/>
        <end position="242"/>
    </location>
</feature>
<feature type="transmembrane region" description="Helical" evidence="1">
    <location>
        <begin position="742"/>
        <end position="763"/>
    </location>
</feature>
<dbReference type="InterPro" id="IPR007111">
    <property type="entry name" value="NACHT_NTPase"/>
</dbReference>
<feature type="transmembrane region" description="Helical" evidence="1">
    <location>
        <begin position="523"/>
        <end position="543"/>
    </location>
</feature>
<evidence type="ECO:0000313" key="3">
    <source>
        <dbReference type="EMBL" id="QPP06503.1"/>
    </source>
</evidence>
<keyword evidence="1" id="KW-1133">Transmembrane helix</keyword>
<feature type="transmembrane region" description="Helical" evidence="1">
    <location>
        <begin position="769"/>
        <end position="791"/>
    </location>
</feature>
<protein>
    <submittedName>
        <fullName evidence="3">NACHT domain-containing protein</fullName>
    </submittedName>
</protein>
<keyword evidence="1" id="KW-0812">Transmembrane</keyword>
<gene>
    <name evidence="3" type="ORF">G4Z16_08920</name>
</gene>
<dbReference type="RefSeq" id="WP_197350331.1">
    <property type="nucleotide sequence ID" value="NZ_CP048882.1"/>
</dbReference>
<feature type="transmembrane region" description="Helical" evidence="1">
    <location>
        <begin position="441"/>
        <end position="465"/>
    </location>
</feature>
<keyword evidence="4" id="KW-1185">Reference proteome</keyword>
<sequence length="892" mass="98012">MGVRDVHNTVVNSTVGTLIQAGVLDLHVHVDLPAGPSQDPVELAADSLRGALFRQWRAEASAWDMAAPERISVRWTLKWDCADHARNVGLPRSSYEVLPSSMADALAGLPHRRMVLLGGPGAGKTTEAVLLALELLRRPRSSGPGTTEHRSLVPVVLSLETWDTEREHFDAWLMRRITEDHRGLPGVDGRHPAARLVSERRVLPVLDGLDELPGHRRRGVLDRLRSELTDDMPLVLTSRSDAYRELFGQGRVVPRAAVFEAEPIAAADAVDHLSLAAPPELAPRWEPVFEEMLEVPREPVAEALSSPLMLWLARKVYDDPQSDPAELVDVGRFPTAAAIESHLLDRIVDVTFTRPPASPDRLHAPGQWNPLRARRWLGHLARHLEAWRITEIAWWQLHRAWLPRLLALPALFAVSVSLSFLADAVVGLVTDDRPYDSRAVWGYSLPLLGGMLLANGVRLTAVVWFGDRLGEPRRRCNPLKLGAALRSAGRATSFRRALMASAVIATLGLPMALFALGSSNPPAYLALTGLGFVLPAILMVTFAAPSDTVDAVTPHALLRSERVAVLLTLCVVAPLIGAGNGMPLWLDDATPRSGWEWTVPAWFGAAAMLVVLSPWGRWLLAKVSLAAFGRVPWSLMEFLRDAHRGGLLQSTGGTYRFRNLRLQQHLAGAPTAPTAATAATAASGATAETAAAAAAQVPRPRPEPSLSDVWRELPPVSRWPGWSVKDTPEAFVMEGRSRRIPLAHWPLLAAFTAMRIVQMMVIGQWDEPGAWLVIAFFPAFGLLINLLAFMLPRTRLELRLNQGGIGSAIGRHRCSYAWSDVHEVRARKIYRRGRDTRHYGLHVRLRPGARGPQSRVFPEHDGWHLILPTHINDALPPDLKEALARFGPSAPQ</sequence>
<feature type="transmembrane region" description="Helical" evidence="1">
    <location>
        <begin position="405"/>
        <end position="429"/>
    </location>
</feature>
<keyword evidence="1" id="KW-0472">Membrane</keyword>
<dbReference type="Proteomes" id="UP000595046">
    <property type="component" value="Chromosome"/>
</dbReference>
<dbReference type="AlphaFoldDB" id="A0A7T1WQ75"/>
<name>A0A7T1WQ75_9ACTN</name>
<dbReference type="PROSITE" id="PS50837">
    <property type="entry name" value="NACHT"/>
    <property type="match status" value="1"/>
</dbReference>
<feature type="transmembrane region" description="Helical" evidence="1">
    <location>
        <begin position="497"/>
        <end position="517"/>
    </location>
</feature>
<dbReference type="KEGG" id="sbat:G4Z16_08920"/>
<dbReference type="EMBL" id="CP048882">
    <property type="protein sequence ID" value="QPP06503.1"/>
    <property type="molecule type" value="Genomic_DNA"/>
</dbReference>
<evidence type="ECO:0000256" key="1">
    <source>
        <dbReference type="SAM" id="Phobius"/>
    </source>
</evidence>
<dbReference type="InterPro" id="IPR027417">
    <property type="entry name" value="P-loop_NTPase"/>
</dbReference>
<reference evidence="4" key="1">
    <citation type="submission" date="2020-02" db="EMBL/GenBank/DDBJ databases">
        <title>Streptomyces sp. ASO4wet.</title>
        <authorList>
            <person name="Risdian C."/>
            <person name="Landwehr W."/>
            <person name="Schupp P."/>
            <person name="Wink J."/>
        </authorList>
    </citation>
    <scope>NUCLEOTIDE SEQUENCE [LARGE SCALE GENOMIC DNA]</scope>
    <source>
        <strain evidence="4">ASO4wet</strain>
    </source>
</reference>